<reference evidence="1 2" key="1">
    <citation type="submission" date="2024-06" db="EMBL/GenBank/DDBJ databases">
        <title>A chromosome-level genome assembly of beet webworm, Loxostege sticticalis.</title>
        <authorList>
            <person name="Zhang Y."/>
        </authorList>
    </citation>
    <scope>NUCLEOTIDE SEQUENCE [LARGE SCALE GENOMIC DNA]</scope>
    <source>
        <strain evidence="1">AQ026</strain>
        <tissue evidence="1">Whole body</tissue>
    </source>
</reference>
<dbReference type="Gene3D" id="3.60.10.10">
    <property type="entry name" value="Endonuclease/exonuclease/phosphatase"/>
    <property type="match status" value="1"/>
</dbReference>
<organism evidence="1 2">
    <name type="scientific">Loxostege sticticalis</name>
    <name type="common">Beet webworm moth</name>
    <dbReference type="NCBI Taxonomy" id="481309"/>
    <lineage>
        <taxon>Eukaryota</taxon>
        <taxon>Metazoa</taxon>
        <taxon>Ecdysozoa</taxon>
        <taxon>Arthropoda</taxon>
        <taxon>Hexapoda</taxon>
        <taxon>Insecta</taxon>
        <taxon>Pterygota</taxon>
        <taxon>Neoptera</taxon>
        <taxon>Endopterygota</taxon>
        <taxon>Lepidoptera</taxon>
        <taxon>Glossata</taxon>
        <taxon>Ditrysia</taxon>
        <taxon>Pyraloidea</taxon>
        <taxon>Crambidae</taxon>
        <taxon>Pyraustinae</taxon>
        <taxon>Loxostege</taxon>
    </lineage>
</organism>
<evidence type="ECO:0000313" key="2">
    <source>
        <dbReference type="Proteomes" id="UP001549920"/>
    </source>
</evidence>
<sequence>MNNLTNDFDETLSIDCHLLDNVESCVRYLGPEHSFTCLTFNIRSIQHNFDSFLVTLKRLNISLDVIVLTECWLSENSIIPQLPGYVSYRTHKYINKSGGVIAYIKDSTNACVNESACEECNCLEINLEGDTLVLAHKNPTDLLKTSPDPISSLNHCNTLFTNAGKNLADKTLKEFSITVWHHPRTISVAIVKQ</sequence>
<dbReference type="SUPFAM" id="SSF56219">
    <property type="entry name" value="DNase I-like"/>
    <property type="match status" value="1"/>
</dbReference>
<dbReference type="EMBL" id="JBEUOH010000012">
    <property type="protein sequence ID" value="KAL0880691.1"/>
    <property type="molecule type" value="Genomic_DNA"/>
</dbReference>
<dbReference type="Proteomes" id="UP001549920">
    <property type="component" value="Unassembled WGS sequence"/>
</dbReference>
<dbReference type="InterPro" id="IPR036691">
    <property type="entry name" value="Endo/exonu/phosph_ase_sf"/>
</dbReference>
<proteinExistence type="predicted"/>
<keyword evidence="2" id="KW-1185">Reference proteome</keyword>
<name>A0ABR3HVV0_LOXSC</name>
<evidence type="ECO:0000313" key="1">
    <source>
        <dbReference type="EMBL" id="KAL0880691.1"/>
    </source>
</evidence>
<gene>
    <name evidence="1" type="ORF">ABMA27_001907</name>
</gene>
<accession>A0ABR3HVV0</accession>
<comment type="caution">
    <text evidence="1">The sequence shown here is derived from an EMBL/GenBank/DDBJ whole genome shotgun (WGS) entry which is preliminary data.</text>
</comment>
<protein>
    <submittedName>
        <fullName evidence="1">Uncharacterized protein</fullName>
    </submittedName>
</protein>